<dbReference type="InterPro" id="IPR016032">
    <property type="entry name" value="Sig_transdc_resp-reg_C-effctor"/>
</dbReference>
<keyword evidence="2 5" id="KW-0238">DNA-binding</keyword>
<reference evidence="5 6" key="1">
    <citation type="submission" date="2018-04" db="EMBL/GenBank/DDBJ databases">
        <title>Genomic Encyclopedia of Archaeal and Bacterial Type Strains, Phase II (KMG-II): from individual species to whole genera.</title>
        <authorList>
            <person name="Goeker M."/>
        </authorList>
    </citation>
    <scope>NUCLEOTIDE SEQUENCE [LARGE SCALE GENOMIC DNA]</scope>
    <source>
        <strain evidence="5 6">DSM 45169</strain>
    </source>
</reference>
<evidence type="ECO:0000259" key="4">
    <source>
        <dbReference type="PROSITE" id="PS50043"/>
    </source>
</evidence>
<dbReference type="AlphaFoldDB" id="A0A2T4Z0H9"/>
<dbReference type="InterPro" id="IPR039420">
    <property type="entry name" value="WalR-like"/>
</dbReference>
<dbReference type="PROSITE" id="PS50043">
    <property type="entry name" value="HTH_LUXR_2"/>
    <property type="match status" value="1"/>
</dbReference>
<proteinExistence type="predicted"/>
<gene>
    <name evidence="5" type="ORF">C8J48_3578</name>
</gene>
<evidence type="ECO:0000256" key="1">
    <source>
        <dbReference type="ARBA" id="ARBA00023015"/>
    </source>
</evidence>
<dbReference type="CDD" id="cd06170">
    <property type="entry name" value="LuxR_C_like"/>
    <property type="match status" value="1"/>
</dbReference>
<protein>
    <submittedName>
        <fullName evidence="5">DNA-binding NarL/FixJ family response regulator</fullName>
    </submittedName>
</protein>
<sequence>MGGLLRVWVLDPVEPLLHGVAWMLQQEDQFCVEETIWKPEQLEQLLIRRVPLPDVFVFGCAQGHDGVEWTKLSHLPVPVVVISEEEERVEKWLHMFHGRAWALTVRSRASELFFALWTVSRGGCYISPSFTDQIQLPLRFLRRKQSLVSPPLTPMEKQVVMELVKDLTNQEIADQLGISRRTVDSHIASAIRKWGVNSRVGLAVRAVEEGWVPIEKTAEKDSLPTLTV</sequence>
<dbReference type="Proteomes" id="UP000241639">
    <property type="component" value="Unassembled WGS sequence"/>
</dbReference>
<evidence type="ECO:0000313" key="5">
    <source>
        <dbReference type="EMBL" id="PTM53254.1"/>
    </source>
</evidence>
<dbReference type="Pfam" id="PF00196">
    <property type="entry name" value="GerE"/>
    <property type="match status" value="1"/>
</dbReference>
<dbReference type="RefSeq" id="WP_107728546.1">
    <property type="nucleotide sequence ID" value="NZ_PZZP01000004.1"/>
</dbReference>
<dbReference type="GO" id="GO:0003677">
    <property type="term" value="F:DNA binding"/>
    <property type="evidence" value="ECO:0007669"/>
    <property type="project" value="UniProtKB-KW"/>
</dbReference>
<dbReference type="Gene3D" id="3.40.50.2300">
    <property type="match status" value="1"/>
</dbReference>
<name>A0A2T4Z0H9_9BACL</name>
<dbReference type="PRINTS" id="PR00038">
    <property type="entry name" value="HTHLUXR"/>
</dbReference>
<dbReference type="OrthoDB" id="192836at2"/>
<keyword evidence="3" id="KW-0804">Transcription</keyword>
<dbReference type="PANTHER" id="PTHR43214:SF44">
    <property type="entry name" value="TWO-COMPONENT RESPONSE REGULATOR"/>
    <property type="match status" value="1"/>
</dbReference>
<keyword evidence="1" id="KW-0805">Transcription regulation</keyword>
<accession>A0A2T4Z0H9</accession>
<evidence type="ECO:0000256" key="3">
    <source>
        <dbReference type="ARBA" id="ARBA00023163"/>
    </source>
</evidence>
<evidence type="ECO:0000313" key="6">
    <source>
        <dbReference type="Proteomes" id="UP000241639"/>
    </source>
</evidence>
<evidence type="ECO:0000256" key="2">
    <source>
        <dbReference type="ARBA" id="ARBA00023125"/>
    </source>
</evidence>
<dbReference type="GO" id="GO:0006355">
    <property type="term" value="P:regulation of DNA-templated transcription"/>
    <property type="evidence" value="ECO:0007669"/>
    <property type="project" value="InterPro"/>
</dbReference>
<dbReference type="PANTHER" id="PTHR43214">
    <property type="entry name" value="TWO-COMPONENT RESPONSE REGULATOR"/>
    <property type="match status" value="1"/>
</dbReference>
<keyword evidence="6" id="KW-1185">Reference proteome</keyword>
<dbReference type="EMBL" id="PZZP01000004">
    <property type="protein sequence ID" value="PTM53254.1"/>
    <property type="molecule type" value="Genomic_DNA"/>
</dbReference>
<feature type="domain" description="HTH luxR-type" evidence="4">
    <location>
        <begin position="149"/>
        <end position="210"/>
    </location>
</feature>
<dbReference type="SUPFAM" id="SSF46894">
    <property type="entry name" value="C-terminal effector domain of the bipartite response regulators"/>
    <property type="match status" value="1"/>
</dbReference>
<organism evidence="5 6">
    <name type="scientific">Desmospora activa DSM 45169</name>
    <dbReference type="NCBI Taxonomy" id="1121389"/>
    <lineage>
        <taxon>Bacteria</taxon>
        <taxon>Bacillati</taxon>
        <taxon>Bacillota</taxon>
        <taxon>Bacilli</taxon>
        <taxon>Bacillales</taxon>
        <taxon>Thermoactinomycetaceae</taxon>
        <taxon>Desmospora</taxon>
    </lineage>
</organism>
<dbReference type="PROSITE" id="PS00622">
    <property type="entry name" value="HTH_LUXR_1"/>
    <property type="match status" value="1"/>
</dbReference>
<comment type="caution">
    <text evidence="5">The sequence shown here is derived from an EMBL/GenBank/DDBJ whole genome shotgun (WGS) entry which is preliminary data.</text>
</comment>
<dbReference type="SMART" id="SM00421">
    <property type="entry name" value="HTH_LUXR"/>
    <property type="match status" value="1"/>
</dbReference>
<dbReference type="InterPro" id="IPR000792">
    <property type="entry name" value="Tscrpt_reg_LuxR_C"/>
</dbReference>